<reference evidence="1 2" key="1">
    <citation type="submission" date="2019-06" db="EMBL/GenBank/DDBJ databases">
        <title>Genome Sequence of the Brown Rot Fungal Pathogen Monilinia fructicola.</title>
        <authorList>
            <person name="De Miccolis Angelini R.M."/>
            <person name="Landi L."/>
            <person name="Abate D."/>
            <person name="Pollastro S."/>
            <person name="Romanazzi G."/>
            <person name="Faretra F."/>
        </authorList>
    </citation>
    <scope>NUCLEOTIDE SEQUENCE [LARGE SCALE GENOMIC DNA]</scope>
    <source>
        <strain evidence="1 2">Mfrc123</strain>
    </source>
</reference>
<accession>A0A5M9JGG1</accession>
<sequence length="79" mass="9060">MTADSMSSTVSLLEHQNPRFSNANVDWPQSRHILTLLMHGCRLNIIRIFHLPHIIPITHLTIIRVKSCHCFMVSSSLQI</sequence>
<keyword evidence="2" id="KW-1185">Reference proteome</keyword>
<organism evidence="1 2">
    <name type="scientific">Monilinia fructicola</name>
    <name type="common">Brown rot fungus</name>
    <name type="synonym">Ciboria fructicola</name>
    <dbReference type="NCBI Taxonomy" id="38448"/>
    <lineage>
        <taxon>Eukaryota</taxon>
        <taxon>Fungi</taxon>
        <taxon>Dikarya</taxon>
        <taxon>Ascomycota</taxon>
        <taxon>Pezizomycotina</taxon>
        <taxon>Leotiomycetes</taxon>
        <taxon>Helotiales</taxon>
        <taxon>Sclerotiniaceae</taxon>
        <taxon>Monilinia</taxon>
    </lineage>
</organism>
<gene>
    <name evidence="1" type="ORF">EYC84_010421</name>
</gene>
<name>A0A5M9JGG1_MONFR</name>
<protein>
    <submittedName>
        <fullName evidence="1">Uncharacterized protein</fullName>
    </submittedName>
</protein>
<proteinExistence type="predicted"/>
<dbReference type="Proteomes" id="UP000322873">
    <property type="component" value="Unassembled WGS sequence"/>
</dbReference>
<dbReference type="AlphaFoldDB" id="A0A5M9JGG1"/>
<dbReference type="EMBL" id="VICG01000011">
    <property type="protein sequence ID" value="KAA8567403.1"/>
    <property type="molecule type" value="Genomic_DNA"/>
</dbReference>
<evidence type="ECO:0000313" key="1">
    <source>
        <dbReference type="EMBL" id="KAA8567403.1"/>
    </source>
</evidence>
<comment type="caution">
    <text evidence="1">The sequence shown here is derived from an EMBL/GenBank/DDBJ whole genome shotgun (WGS) entry which is preliminary data.</text>
</comment>
<evidence type="ECO:0000313" key="2">
    <source>
        <dbReference type="Proteomes" id="UP000322873"/>
    </source>
</evidence>